<proteinExistence type="predicted"/>
<dbReference type="EMBL" id="JACQCQ010000012">
    <property type="protein sequence ID" value="MBI3627712.1"/>
    <property type="molecule type" value="Genomic_DNA"/>
</dbReference>
<dbReference type="Proteomes" id="UP000808388">
    <property type="component" value="Unassembled WGS sequence"/>
</dbReference>
<reference evidence="1" key="1">
    <citation type="submission" date="2020-07" db="EMBL/GenBank/DDBJ databases">
        <title>Huge and variable diversity of episymbiotic CPR bacteria and DPANN archaea in groundwater ecosystems.</title>
        <authorList>
            <person name="He C.Y."/>
            <person name="Keren R."/>
            <person name="Whittaker M."/>
            <person name="Farag I.F."/>
            <person name="Doudna J."/>
            <person name="Cate J.H.D."/>
            <person name="Banfield J.F."/>
        </authorList>
    </citation>
    <scope>NUCLEOTIDE SEQUENCE</scope>
    <source>
        <strain evidence="1">NC_groundwater_972_Pr1_S-0.2um_49_27</strain>
    </source>
</reference>
<accession>A0A9D6QU16</accession>
<comment type="caution">
    <text evidence="1">The sequence shown here is derived from an EMBL/GenBank/DDBJ whole genome shotgun (WGS) entry which is preliminary data.</text>
</comment>
<protein>
    <submittedName>
        <fullName evidence="1">GxxExxY protein</fullName>
    </submittedName>
</protein>
<evidence type="ECO:0000313" key="2">
    <source>
        <dbReference type="Proteomes" id="UP000808388"/>
    </source>
</evidence>
<evidence type="ECO:0000313" key="1">
    <source>
        <dbReference type="EMBL" id="MBI3627712.1"/>
    </source>
</evidence>
<name>A0A9D6QU16_9BACT</name>
<dbReference type="NCBIfam" id="TIGR04256">
    <property type="entry name" value="GxxExxY"/>
    <property type="match status" value="1"/>
</dbReference>
<gene>
    <name evidence="1" type="ORF">HY220_03155</name>
</gene>
<dbReference type="Pfam" id="PF13366">
    <property type="entry name" value="PDDEXK_3"/>
    <property type="match status" value="1"/>
</dbReference>
<dbReference type="InterPro" id="IPR026350">
    <property type="entry name" value="GxxExxY"/>
</dbReference>
<dbReference type="AlphaFoldDB" id="A0A9D6QU16"/>
<sequence length="132" mass="15415">MVNSVRRPDLIFPQLSYQIIGILFSVYNELGPGHHERYYQRSVAQALREIKLPFKEQVSFPLKFRTALIGRYQLDFLVDEKIVLELKKGDNFSKRHIDQVLQYLKSTNLKLAILANFAKSGVKFKRIINFEG</sequence>
<organism evidence="1 2">
    <name type="scientific">Candidatus Sungiibacteriota bacterium</name>
    <dbReference type="NCBI Taxonomy" id="2750080"/>
    <lineage>
        <taxon>Bacteria</taxon>
        <taxon>Candidatus Sungiibacteriota</taxon>
    </lineage>
</organism>